<dbReference type="GO" id="GO:0009252">
    <property type="term" value="P:peptidoglycan biosynthetic process"/>
    <property type="evidence" value="ECO:0007669"/>
    <property type="project" value="UniProtKB-UniRule"/>
</dbReference>
<dbReference type="GO" id="GO:0008932">
    <property type="term" value="F:lytic endotransglycosylase activity"/>
    <property type="evidence" value="ECO:0007669"/>
    <property type="project" value="UniProtKB-UniRule"/>
</dbReference>
<sequence>MDIDGPTTRLRAVHGSPADPAGEEPTAPIPVVTSRADRDGDGDGEAEPAAPAPRRGRRGAVLLLAVAVLLVALLGGAAYLYRSLTAAPDFEGAGEGDVIVQVAGGDSTAAIGRTLESAGVVASVQAFLRAAEQDDRILGVQPGSYQMRSRMSGAAAVERLLDPQARVGQLEIRGGVQLDDTSAPDGTVAPGVLTLISRATCATLDGAESCVSVDDLRAAMAGTDPAELGVPEWAREAVAAADPVRRLEGLLVPGLYEVEPGRSAVEVLQGLLAVSTPRLEESGLLTEAAATGYTPYEVLIISSLVEKEGITPDMPKVARVVYNRLGIGQRLELDSTVNYPLDLQALRTTAEDRGTPGPYNSYATAGLPPTPIAAPGRDALAAALDPEPGPWFFFVRCQTDGTSCFAETFDEHTANVTLARENGAF</sequence>
<reference evidence="9 10" key="1">
    <citation type="submission" date="2019-06" db="EMBL/GenBank/DDBJ databases">
        <title>Whole genome shotgun sequence of Pseudonocardia hydrocarbonoxydans NBRC 14498.</title>
        <authorList>
            <person name="Hosoyama A."/>
            <person name="Uohara A."/>
            <person name="Ohji S."/>
            <person name="Ichikawa N."/>
        </authorList>
    </citation>
    <scope>NUCLEOTIDE SEQUENCE [LARGE SCALE GENOMIC DNA]</scope>
    <source>
        <strain evidence="9 10">NBRC 14498</strain>
    </source>
</reference>
<dbReference type="EMBL" id="BJNG01000001">
    <property type="protein sequence ID" value="GEC17833.1"/>
    <property type="molecule type" value="Genomic_DNA"/>
</dbReference>
<evidence type="ECO:0000256" key="5">
    <source>
        <dbReference type="ARBA" id="ARBA00023239"/>
    </source>
</evidence>
<organism evidence="9 10">
    <name type="scientific">Pseudonocardia hydrocarbonoxydans</name>
    <dbReference type="NCBI Taxonomy" id="76726"/>
    <lineage>
        <taxon>Bacteria</taxon>
        <taxon>Bacillati</taxon>
        <taxon>Actinomycetota</taxon>
        <taxon>Actinomycetes</taxon>
        <taxon>Pseudonocardiales</taxon>
        <taxon>Pseudonocardiaceae</taxon>
        <taxon>Pseudonocardia</taxon>
    </lineage>
</organism>
<dbReference type="AlphaFoldDB" id="A0A4Y3WG35"/>
<dbReference type="GO" id="GO:0071555">
    <property type="term" value="P:cell wall organization"/>
    <property type="evidence" value="ECO:0007669"/>
    <property type="project" value="UniProtKB-KW"/>
</dbReference>
<accession>A0A4Y3WG35</accession>
<name>A0A4Y3WG35_9PSEU</name>
<keyword evidence="10" id="KW-1185">Reference proteome</keyword>
<comment type="similarity">
    <text evidence="7">Belongs to the transglycosylase MltG family.</text>
</comment>
<evidence type="ECO:0000256" key="6">
    <source>
        <dbReference type="ARBA" id="ARBA00023316"/>
    </source>
</evidence>
<evidence type="ECO:0000256" key="4">
    <source>
        <dbReference type="ARBA" id="ARBA00023136"/>
    </source>
</evidence>
<dbReference type="PANTHER" id="PTHR30518">
    <property type="entry name" value="ENDOLYTIC MUREIN TRANSGLYCOSYLASE"/>
    <property type="match status" value="1"/>
</dbReference>
<evidence type="ECO:0000256" key="3">
    <source>
        <dbReference type="ARBA" id="ARBA00022989"/>
    </source>
</evidence>
<dbReference type="InterPro" id="IPR003770">
    <property type="entry name" value="MLTG-like"/>
</dbReference>
<comment type="caution">
    <text evidence="9">The sequence shown here is derived from an EMBL/GenBank/DDBJ whole genome shotgun (WGS) entry which is preliminary data.</text>
</comment>
<evidence type="ECO:0000313" key="9">
    <source>
        <dbReference type="EMBL" id="GEC17833.1"/>
    </source>
</evidence>
<dbReference type="Proteomes" id="UP000320338">
    <property type="component" value="Unassembled WGS sequence"/>
</dbReference>
<keyword evidence="3 7" id="KW-1133">Transmembrane helix</keyword>
<evidence type="ECO:0000256" key="7">
    <source>
        <dbReference type="HAMAP-Rule" id="MF_02065"/>
    </source>
</evidence>
<dbReference type="Gene3D" id="3.30.1490.480">
    <property type="entry name" value="Endolytic murein transglycosylase"/>
    <property type="match status" value="1"/>
</dbReference>
<evidence type="ECO:0000256" key="2">
    <source>
        <dbReference type="ARBA" id="ARBA00022692"/>
    </source>
</evidence>
<feature type="region of interest" description="Disordered" evidence="8">
    <location>
        <begin position="1"/>
        <end position="54"/>
    </location>
</feature>
<comment type="subcellular location">
    <subcellularLocation>
        <location evidence="7">Cell membrane</location>
        <topology evidence="7">Single-pass membrane protein</topology>
    </subcellularLocation>
</comment>
<evidence type="ECO:0000256" key="8">
    <source>
        <dbReference type="SAM" id="MobiDB-lite"/>
    </source>
</evidence>
<keyword evidence="5 7" id="KW-0456">Lyase</keyword>
<keyword evidence="2 7" id="KW-0812">Transmembrane</keyword>
<gene>
    <name evidence="7" type="primary">mltG</name>
    <name evidence="9" type="ORF">PHY01_01160</name>
</gene>
<feature type="transmembrane region" description="Helical" evidence="7">
    <location>
        <begin position="60"/>
        <end position="81"/>
    </location>
</feature>
<evidence type="ECO:0000256" key="1">
    <source>
        <dbReference type="ARBA" id="ARBA00022475"/>
    </source>
</evidence>
<dbReference type="EC" id="4.2.2.29" evidence="7"/>
<dbReference type="RefSeq" id="WP_170183586.1">
    <property type="nucleotide sequence ID" value="NZ_BAAARZ010000022.1"/>
</dbReference>
<keyword evidence="1 7" id="KW-1003">Cell membrane</keyword>
<comment type="function">
    <text evidence="7">Functions as a peptidoglycan terminase that cleaves nascent peptidoglycan strands endolytically to terminate their elongation.</text>
</comment>
<dbReference type="HAMAP" id="MF_02065">
    <property type="entry name" value="MltG"/>
    <property type="match status" value="1"/>
</dbReference>
<comment type="catalytic activity">
    <reaction evidence="7">
        <text>a peptidoglycan chain = a peptidoglycan chain with N-acetyl-1,6-anhydromuramyl-[peptide] at the reducing end + a peptidoglycan chain with N-acetylglucosamine at the non-reducing end.</text>
        <dbReference type="EC" id="4.2.2.29"/>
    </reaction>
</comment>
<proteinExistence type="inferred from homology"/>
<evidence type="ECO:0000313" key="10">
    <source>
        <dbReference type="Proteomes" id="UP000320338"/>
    </source>
</evidence>
<dbReference type="GO" id="GO:0005886">
    <property type="term" value="C:plasma membrane"/>
    <property type="evidence" value="ECO:0007669"/>
    <property type="project" value="UniProtKB-SubCell"/>
</dbReference>
<feature type="site" description="Important for catalytic activity" evidence="7">
    <location>
        <position position="308"/>
    </location>
</feature>
<keyword evidence="4 7" id="KW-0472">Membrane</keyword>
<protein>
    <recommendedName>
        <fullName evidence="7">Endolytic murein transglycosylase</fullName>
        <ecNumber evidence="7">4.2.2.29</ecNumber>
    </recommendedName>
    <alternativeName>
        <fullName evidence="7">Peptidoglycan lytic transglycosylase</fullName>
    </alternativeName>
    <alternativeName>
        <fullName evidence="7">Peptidoglycan polymerization terminase</fullName>
    </alternativeName>
</protein>
<dbReference type="Pfam" id="PF02618">
    <property type="entry name" value="YceG"/>
    <property type="match status" value="1"/>
</dbReference>
<dbReference type="PANTHER" id="PTHR30518:SF2">
    <property type="entry name" value="ENDOLYTIC MUREIN TRANSGLYCOSYLASE"/>
    <property type="match status" value="1"/>
</dbReference>
<keyword evidence="6 7" id="KW-0961">Cell wall biogenesis/degradation</keyword>